<sequence length="178" mass="21022">MQFLIFNYSHIVFYLILFCAIVISFYLAYFIYHKNPKLFTYIAYAYVVILVIAYFVSKAYYIDVCMNGIYFSPSDPERYAISEEIEHRYYLALILRLYLGMLVGLVVFNVVYLRKKVFILNLCVLFVCIVLSLRFGIEDSIFFEESFLPSLVFFAECMLYVAILFSFNPIKAKINIEK</sequence>
<proteinExistence type="predicted"/>
<accession>A0A0N1EC88</accession>
<feature type="transmembrane region" description="Helical" evidence="1">
    <location>
        <begin position="12"/>
        <end position="31"/>
    </location>
</feature>
<keyword evidence="1" id="KW-0472">Membrane</keyword>
<evidence type="ECO:0000313" key="3">
    <source>
        <dbReference type="Proteomes" id="UP000037997"/>
    </source>
</evidence>
<gene>
    <name evidence="2" type="ORF">HPU229334_07925</name>
</gene>
<protein>
    <submittedName>
        <fullName evidence="2">Uncharacterized protein</fullName>
    </submittedName>
</protein>
<name>A0A0N1EC88_9HELI</name>
<dbReference type="AlphaFoldDB" id="A0A0N1EC88"/>
<dbReference type="Proteomes" id="UP000037997">
    <property type="component" value="Unassembled WGS sequence"/>
</dbReference>
<feature type="transmembrane region" description="Helical" evidence="1">
    <location>
        <begin position="147"/>
        <end position="168"/>
    </location>
</feature>
<keyword evidence="1" id="KW-1133">Transmembrane helix</keyword>
<dbReference type="PATRIC" id="fig|35818.11.peg.1568"/>
<reference evidence="2 3" key="1">
    <citation type="submission" date="2014-06" db="EMBL/GenBank/DDBJ databases">
        <title>Helicobacter pullorum isolates in fresh chicken meat - phenotypic and genotypic features.</title>
        <authorList>
            <person name="Borges V."/>
            <person name="Santos A."/>
            <person name="Correia C.B."/>
            <person name="Saraiva M."/>
            <person name="Menard A."/>
            <person name="Vieira L."/>
            <person name="Sampaio D.A."/>
            <person name="Gomes J.P."/>
            <person name="Oleastro M."/>
        </authorList>
    </citation>
    <scope>NUCLEOTIDE SEQUENCE [LARGE SCALE GENOMIC DNA]</scope>
    <source>
        <strain evidence="2 3">229334/12</strain>
    </source>
</reference>
<evidence type="ECO:0000313" key="2">
    <source>
        <dbReference type="EMBL" id="KPH56544.1"/>
    </source>
</evidence>
<dbReference type="STRING" id="35818.HPU229336_00145"/>
<dbReference type="EMBL" id="JNOC01000004">
    <property type="protein sequence ID" value="KPH56544.1"/>
    <property type="molecule type" value="Genomic_DNA"/>
</dbReference>
<dbReference type="RefSeq" id="WP_054197464.1">
    <property type="nucleotide sequence ID" value="NZ_CAKNFV010000016.1"/>
</dbReference>
<keyword evidence="1" id="KW-0812">Transmembrane</keyword>
<organism evidence="2 3">
    <name type="scientific">Helicobacter pullorum</name>
    <dbReference type="NCBI Taxonomy" id="35818"/>
    <lineage>
        <taxon>Bacteria</taxon>
        <taxon>Pseudomonadati</taxon>
        <taxon>Campylobacterota</taxon>
        <taxon>Epsilonproteobacteria</taxon>
        <taxon>Campylobacterales</taxon>
        <taxon>Helicobacteraceae</taxon>
        <taxon>Helicobacter</taxon>
    </lineage>
</organism>
<feature type="transmembrane region" description="Helical" evidence="1">
    <location>
        <begin position="89"/>
        <end position="111"/>
    </location>
</feature>
<feature type="transmembrane region" description="Helical" evidence="1">
    <location>
        <begin position="118"/>
        <end position="135"/>
    </location>
</feature>
<feature type="transmembrane region" description="Helical" evidence="1">
    <location>
        <begin position="38"/>
        <end position="56"/>
    </location>
</feature>
<evidence type="ECO:0000256" key="1">
    <source>
        <dbReference type="SAM" id="Phobius"/>
    </source>
</evidence>
<comment type="caution">
    <text evidence="2">The sequence shown here is derived from an EMBL/GenBank/DDBJ whole genome shotgun (WGS) entry which is preliminary data.</text>
</comment>